<evidence type="ECO:0008006" key="4">
    <source>
        <dbReference type="Google" id="ProtNLM"/>
    </source>
</evidence>
<protein>
    <recommendedName>
        <fullName evidence="4">SHSP domain-containing protein</fullName>
    </recommendedName>
</protein>
<sequence length="59" mass="6251">MSGLGKHCRRALSRRQDASFDNGVLTVAVPIAPKAQPVKISVGRTESQRKLGSTASTKS</sequence>
<evidence type="ECO:0000256" key="1">
    <source>
        <dbReference type="SAM" id="MobiDB-lite"/>
    </source>
</evidence>
<feature type="compositionally biased region" description="Polar residues" evidence="1">
    <location>
        <begin position="50"/>
        <end position="59"/>
    </location>
</feature>
<comment type="caution">
    <text evidence="2">The sequence shown here is derived from an EMBL/GenBank/DDBJ whole genome shotgun (WGS) entry which is preliminary data.</text>
</comment>
<dbReference type="RefSeq" id="WP_338175983.1">
    <property type="nucleotide sequence ID" value="NZ_JAEKNQ010000003.1"/>
</dbReference>
<reference evidence="2 3" key="1">
    <citation type="submission" date="2020-10" db="EMBL/GenBank/DDBJ databases">
        <title>Ca. Dormibacterota MAGs.</title>
        <authorList>
            <person name="Montgomery K."/>
        </authorList>
    </citation>
    <scope>NUCLEOTIDE SEQUENCE [LARGE SCALE GENOMIC DNA]</scope>
    <source>
        <strain evidence="2">SC8811_S16_3</strain>
    </source>
</reference>
<evidence type="ECO:0000313" key="3">
    <source>
        <dbReference type="Proteomes" id="UP000620075"/>
    </source>
</evidence>
<dbReference type="AlphaFoldDB" id="A0A934KET6"/>
<name>A0A934KET6_9BACT</name>
<gene>
    <name evidence="2" type="ORF">JF888_00295</name>
</gene>
<evidence type="ECO:0000313" key="2">
    <source>
        <dbReference type="EMBL" id="MBJ7601633.1"/>
    </source>
</evidence>
<dbReference type="Proteomes" id="UP000620075">
    <property type="component" value="Unassembled WGS sequence"/>
</dbReference>
<dbReference type="EMBL" id="JAEKNQ010000003">
    <property type="protein sequence ID" value="MBJ7601633.1"/>
    <property type="molecule type" value="Genomic_DNA"/>
</dbReference>
<feature type="region of interest" description="Disordered" evidence="1">
    <location>
        <begin position="40"/>
        <end position="59"/>
    </location>
</feature>
<organism evidence="2 3">
    <name type="scientific">Candidatus Dormiibacter inghamiae</name>
    <dbReference type="NCBI Taxonomy" id="3127013"/>
    <lineage>
        <taxon>Bacteria</taxon>
        <taxon>Bacillati</taxon>
        <taxon>Candidatus Dormiibacterota</taxon>
        <taxon>Candidatus Dormibacteria</taxon>
        <taxon>Candidatus Dormibacterales</taxon>
        <taxon>Candidatus Dormibacteraceae</taxon>
        <taxon>Candidatus Dormiibacter</taxon>
    </lineage>
</organism>
<proteinExistence type="predicted"/>
<accession>A0A934KET6</accession>